<gene>
    <name evidence="1" type="ORF">CCHR01_00278</name>
</gene>
<evidence type="ECO:0000313" key="1">
    <source>
        <dbReference type="EMBL" id="KAK1857204.1"/>
    </source>
</evidence>
<dbReference type="AlphaFoldDB" id="A0AAD9EMC4"/>
<reference evidence="1" key="1">
    <citation type="submission" date="2023-01" db="EMBL/GenBank/DDBJ databases">
        <title>Colletotrichum chrysophilum M932 genome sequence.</title>
        <authorList>
            <person name="Baroncelli R."/>
        </authorList>
    </citation>
    <scope>NUCLEOTIDE SEQUENCE</scope>
    <source>
        <strain evidence="1">M932</strain>
    </source>
</reference>
<sequence length="160" mass="17120">MADPLGIAGTAAGLVSLGLQLNGEISKYIKAVKGREEDLRAARQNAEILRKSLNAIKGATASTNLTPTVSKNAVNECVASCIDELKQLEELLTRLRGSTAPVDTLSSKFKAKGRQLMYPFHKDSVVDLEKRLGSTNDVLQTALHALGMYVANSTARIHSA</sequence>
<accession>A0AAD9EMC4</accession>
<evidence type="ECO:0000313" key="2">
    <source>
        <dbReference type="Proteomes" id="UP001243330"/>
    </source>
</evidence>
<comment type="caution">
    <text evidence="1">The sequence shown here is derived from an EMBL/GenBank/DDBJ whole genome shotgun (WGS) entry which is preliminary data.</text>
</comment>
<keyword evidence="2" id="KW-1185">Reference proteome</keyword>
<dbReference type="EMBL" id="JAQOWY010000002">
    <property type="protein sequence ID" value="KAK1857204.1"/>
    <property type="molecule type" value="Genomic_DNA"/>
</dbReference>
<proteinExistence type="predicted"/>
<organism evidence="1 2">
    <name type="scientific">Colletotrichum chrysophilum</name>
    <dbReference type="NCBI Taxonomy" id="1836956"/>
    <lineage>
        <taxon>Eukaryota</taxon>
        <taxon>Fungi</taxon>
        <taxon>Dikarya</taxon>
        <taxon>Ascomycota</taxon>
        <taxon>Pezizomycotina</taxon>
        <taxon>Sordariomycetes</taxon>
        <taxon>Hypocreomycetidae</taxon>
        <taxon>Glomerellales</taxon>
        <taxon>Glomerellaceae</taxon>
        <taxon>Colletotrichum</taxon>
        <taxon>Colletotrichum gloeosporioides species complex</taxon>
    </lineage>
</organism>
<name>A0AAD9EMC4_9PEZI</name>
<protein>
    <submittedName>
        <fullName evidence="1">Ankyrin repeat-containing protein</fullName>
    </submittedName>
</protein>
<dbReference type="Proteomes" id="UP001243330">
    <property type="component" value="Unassembled WGS sequence"/>
</dbReference>